<evidence type="ECO:0000256" key="3">
    <source>
        <dbReference type="ARBA" id="ARBA00022723"/>
    </source>
</evidence>
<dbReference type="FunFam" id="3.30.310.50:FF:000001">
    <property type="entry name" value="Phosphoglucosamine mutase"/>
    <property type="match status" value="1"/>
</dbReference>
<evidence type="ECO:0000259" key="12">
    <source>
        <dbReference type="Pfam" id="PF02880"/>
    </source>
</evidence>
<feature type="binding site" description="via phosphate group" evidence="6">
    <location>
        <position position="103"/>
    </location>
    <ligand>
        <name>Mg(2+)</name>
        <dbReference type="ChEBI" id="CHEBI:18420"/>
    </ligand>
</feature>
<dbReference type="InterPro" id="IPR005843">
    <property type="entry name" value="A-D-PHexomutase_C"/>
</dbReference>
<gene>
    <name evidence="6" type="primary">glmM</name>
    <name evidence="13" type="ORF">GZA08_02325</name>
</gene>
<dbReference type="GO" id="GO:0004615">
    <property type="term" value="F:phosphomannomutase activity"/>
    <property type="evidence" value="ECO:0007669"/>
    <property type="project" value="TreeGrafter"/>
</dbReference>
<feature type="binding site" evidence="6">
    <location>
        <position position="246"/>
    </location>
    <ligand>
        <name>Mg(2+)</name>
        <dbReference type="ChEBI" id="CHEBI:18420"/>
    </ligand>
</feature>
<dbReference type="Proteomes" id="UP000474757">
    <property type="component" value="Unassembled WGS sequence"/>
</dbReference>
<dbReference type="AlphaFoldDB" id="A0A6B2JFJ1"/>
<dbReference type="GO" id="GO:0005829">
    <property type="term" value="C:cytosol"/>
    <property type="evidence" value="ECO:0007669"/>
    <property type="project" value="TreeGrafter"/>
</dbReference>
<dbReference type="InterPro" id="IPR050060">
    <property type="entry name" value="Phosphoglucosamine_mutase"/>
</dbReference>
<comment type="cofactor">
    <cofactor evidence="6">
        <name>Mg(2+)</name>
        <dbReference type="ChEBI" id="CHEBI:18420"/>
    </cofactor>
    <text evidence="6">Binds 1 Mg(2+) ion per subunit.</text>
</comment>
<keyword evidence="2 6" id="KW-0597">Phosphoprotein</keyword>
<dbReference type="Pfam" id="PF02878">
    <property type="entry name" value="PGM_PMM_I"/>
    <property type="match status" value="1"/>
</dbReference>
<dbReference type="InterPro" id="IPR005844">
    <property type="entry name" value="A-D-PHexomutase_a/b/a-I"/>
</dbReference>
<comment type="catalytic activity">
    <reaction evidence="6 8">
        <text>alpha-D-glucosamine 1-phosphate = D-glucosamine 6-phosphate</text>
        <dbReference type="Rhea" id="RHEA:23424"/>
        <dbReference type="ChEBI" id="CHEBI:58516"/>
        <dbReference type="ChEBI" id="CHEBI:58725"/>
        <dbReference type="EC" id="5.4.2.10"/>
    </reaction>
</comment>
<reference evidence="13 14" key="1">
    <citation type="submission" date="2020-02" db="EMBL/GenBank/DDBJ databases">
        <title>Pseudoroseicyclus tamarix, sp. nov., isolated from offshore sediment of a Tamarix chinensis forest.</title>
        <authorList>
            <person name="Gai Y."/>
        </authorList>
    </citation>
    <scope>NUCLEOTIDE SEQUENCE [LARGE SCALE GENOMIC DNA]</scope>
    <source>
        <strain evidence="13 14">CLL3-39</strain>
    </source>
</reference>
<dbReference type="SUPFAM" id="SSF53738">
    <property type="entry name" value="Phosphoglucomutase, first 3 domains"/>
    <property type="match status" value="3"/>
</dbReference>
<dbReference type="InterPro" id="IPR005845">
    <property type="entry name" value="A-D-PHexomutase_a/b/a-II"/>
</dbReference>
<dbReference type="InterPro" id="IPR016066">
    <property type="entry name" value="A-D-PHexomutase_CS"/>
</dbReference>
<comment type="similarity">
    <text evidence="1 6 7">Belongs to the phosphohexose mutase family.</text>
</comment>
<evidence type="ECO:0000313" key="14">
    <source>
        <dbReference type="Proteomes" id="UP000474757"/>
    </source>
</evidence>
<feature type="domain" description="Alpha-D-phosphohexomutase alpha/beta/alpha" evidence="12">
    <location>
        <begin position="259"/>
        <end position="368"/>
    </location>
</feature>
<dbReference type="InterPro" id="IPR036900">
    <property type="entry name" value="A-D-PHexomutase_C_sf"/>
</dbReference>
<sequence length="449" mass="47320">MVRQLFGTDGVRGTANTWPMTAEMALKIGAAAGRYFRNDGSNGHRVVIGKDTRLSGYMFENALTAGLTSTGMNVFLLGPVPTPAVGMLTTSIRADVGIMISASHNPHQDNGIKFFGPDGFKLNDAAEAEIEALVASEVEPAQANNIGRAKRIDDGRFRYAERLKSTFPPGLRLTGLKVVIDCANGAAYKVAPEVLWELGATVIEVGTRPDGFNINDRVGSTHTRTAAETVVSHGADIGICLDGDADRVIILDENGEEADGDQLMALMAARLAGAERLAGGTLVATVMSNLGLEHFLAARGLNLHRTRVGDRYVVEAMRAGGFNLGGEQSGHIVMTDYATTGDGLLAGLQVLAAMVESGKPASELVRQFTRVPQMLKNVRYGAGAAPLEMPRVSAAIADGEARLNGSGRLVIRKSGTEPLIRVMAEAEDEVLLADVVDEIVAAVQEAAAG</sequence>
<dbReference type="PANTHER" id="PTHR42946:SF1">
    <property type="entry name" value="PHOSPHOGLUCOMUTASE (ALPHA-D-GLUCOSE-1,6-BISPHOSPHATE-DEPENDENT)"/>
    <property type="match status" value="1"/>
</dbReference>
<comment type="caution">
    <text evidence="13">The sequence shown here is derived from an EMBL/GenBank/DDBJ whole genome shotgun (WGS) entry which is preliminary data.</text>
</comment>
<dbReference type="HAMAP" id="MF_01554_B">
    <property type="entry name" value="GlmM_B"/>
    <property type="match status" value="1"/>
</dbReference>
<dbReference type="InterPro" id="IPR005846">
    <property type="entry name" value="A-D-PHexomutase_a/b/a-III"/>
</dbReference>
<comment type="function">
    <text evidence="6 8">Catalyzes the conversion of glucosamine-6-phosphate to glucosamine-1-phosphate.</text>
</comment>
<proteinExistence type="inferred from homology"/>
<dbReference type="PROSITE" id="PS00710">
    <property type="entry name" value="PGM_PMM"/>
    <property type="match status" value="1"/>
</dbReference>
<dbReference type="GO" id="GO:0005975">
    <property type="term" value="P:carbohydrate metabolic process"/>
    <property type="evidence" value="ECO:0007669"/>
    <property type="project" value="InterPro"/>
</dbReference>
<evidence type="ECO:0000259" key="11">
    <source>
        <dbReference type="Pfam" id="PF02879"/>
    </source>
</evidence>
<dbReference type="PANTHER" id="PTHR42946">
    <property type="entry name" value="PHOSPHOHEXOSE MUTASE"/>
    <property type="match status" value="1"/>
</dbReference>
<feature type="binding site" evidence="6">
    <location>
        <position position="242"/>
    </location>
    <ligand>
        <name>Mg(2+)</name>
        <dbReference type="ChEBI" id="CHEBI:18420"/>
    </ligand>
</feature>
<evidence type="ECO:0000256" key="6">
    <source>
        <dbReference type="HAMAP-Rule" id="MF_01554"/>
    </source>
</evidence>
<dbReference type="Gene3D" id="3.30.310.50">
    <property type="entry name" value="Alpha-D-phosphohexomutase, C-terminal domain"/>
    <property type="match status" value="1"/>
</dbReference>
<evidence type="ECO:0000259" key="10">
    <source>
        <dbReference type="Pfam" id="PF02878"/>
    </source>
</evidence>
<evidence type="ECO:0000256" key="5">
    <source>
        <dbReference type="ARBA" id="ARBA00023235"/>
    </source>
</evidence>
<keyword evidence="14" id="KW-1185">Reference proteome</keyword>
<name>A0A6B2JFJ1_9RHOB</name>
<keyword evidence="5 6" id="KW-0413">Isomerase</keyword>
<evidence type="ECO:0000259" key="9">
    <source>
        <dbReference type="Pfam" id="PF00408"/>
    </source>
</evidence>
<keyword evidence="4 6" id="KW-0460">Magnesium</keyword>
<keyword evidence="3 6" id="KW-0479">Metal-binding</keyword>
<evidence type="ECO:0000256" key="7">
    <source>
        <dbReference type="RuleBase" id="RU004326"/>
    </source>
</evidence>
<evidence type="ECO:0000256" key="8">
    <source>
        <dbReference type="RuleBase" id="RU004327"/>
    </source>
</evidence>
<dbReference type="InterPro" id="IPR016055">
    <property type="entry name" value="A-D-PHexomutase_a/b/a-I/II/III"/>
</dbReference>
<dbReference type="InterPro" id="IPR006352">
    <property type="entry name" value="GlmM_bact"/>
</dbReference>
<dbReference type="GO" id="GO:0006048">
    <property type="term" value="P:UDP-N-acetylglucosamine biosynthetic process"/>
    <property type="evidence" value="ECO:0007669"/>
    <property type="project" value="TreeGrafter"/>
</dbReference>
<dbReference type="FunFam" id="3.40.120.10:FF:000003">
    <property type="entry name" value="Phosphoglucosamine mutase"/>
    <property type="match status" value="1"/>
</dbReference>
<comment type="PTM">
    <text evidence="6">Activated by phosphorylation.</text>
</comment>
<dbReference type="GO" id="GO:0008966">
    <property type="term" value="F:phosphoglucosamine mutase activity"/>
    <property type="evidence" value="ECO:0007669"/>
    <property type="project" value="UniProtKB-UniRule"/>
</dbReference>
<dbReference type="PRINTS" id="PR00509">
    <property type="entry name" value="PGMPMM"/>
</dbReference>
<dbReference type="InterPro" id="IPR005841">
    <property type="entry name" value="Alpha-D-phosphohexomutase_SF"/>
</dbReference>
<evidence type="ECO:0000256" key="2">
    <source>
        <dbReference type="ARBA" id="ARBA00022553"/>
    </source>
</evidence>
<feature type="domain" description="Alpha-D-phosphohexomutase alpha/beta/alpha" evidence="11">
    <location>
        <begin position="159"/>
        <end position="255"/>
    </location>
</feature>
<dbReference type="Pfam" id="PF02880">
    <property type="entry name" value="PGM_PMM_III"/>
    <property type="match status" value="1"/>
</dbReference>
<feature type="domain" description="Alpha-D-phosphohexomutase C-terminal" evidence="9">
    <location>
        <begin position="375"/>
        <end position="441"/>
    </location>
</feature>
<accession>A0A6B2JFJ1</accession>
<dbReference type="RefSeq" id="WP_163889602.1">
    <property type="nucleotide sequence ID" value="NZ_JAAFYS010000001.1"/>
</dbReference>
<evidence type="ECO:0000256" key="4">
    <source>
        <dbReference type="ARBA" id="ARBA00022842"/>
    </source>
</evidence>
<organism evidence="13 14">
    <name type="scientific">Pseudoroseicyclus tamaricis</name>
    <dbReference type="NCBI Taxonomy" id="2705421"/>
    <lineage>
        <taxon>Bacteria</taxon>
        <taxon>Pseudomonadati</taxon>
        <taxon>Pseudomonadota</taxon>
        <taxon>Alphaproteobacteria</taxon>
        <taxon>Rhodobacterales</taxon>
        <taxon>Paracoccaceae</taxon>
        <taxon>Pseudoroseicyclus</taxon>
    </lineage>
</organism>
<dbReference type="GO" id="GO:0009252">
    <property type="term" value="P:peptidoglycan biosynthetic process"/>
    <property type="evidence" value="ECO:0007669"/>
    <property type="project" value="UniProtKB-ARBA"/>
</dbReference>
<dbReference type="CDD" id="cd05802">
    <property type="entry name" value="GlmM"/>
    <property type="match status" value="1"/>
</dbReference>
<dbReference type="EC" id="5.4.2.10" evidence="6 8"/>
<dbReference type="NCBIfam" id="TIGR01455">
    <property type="entry name" value="glmM"/>
    <property type="match status" value="1"/>
</dbReference>
<dbReference type="EMBL" id="JAAGAB010000001">
    <property type="protein sequence ID" value="NDU99810.1"/>
    <property type="molecule type" value="Genomic_DNA"/>
</dbReference>
<feature type="binding site" evidence="6">
    <location>
        <position position="244"/>
    </location>
    <ligand>
        <name>Mg(2+)</name>
        <dbReference type="ChEBI" id="CHEBI:18420"/>
    </ligand>
</feature>
<dbReference type="Pfam" id="PF02879">
    <property type="entry name" value="PGM_PMM_II"/>
    <property type="match status" value="1"/>
</dbReference>
<dbReference type="FunFam" id="3.40.120.10:FF:000001">
    <property type="entry name" value="Phosphoglucosamine mutase"/>
    <property type="match status" value="1"/>
</dbReference>
<feature type="modified residue" description="Phosphoserine" evidence="6">
    <location>
        <position position="103"/>
    </location>
</feature>
<evidence type="ECO:0000256" key="1">
    <source>
        <dbReference type="ARBA" id="ARBA00010231"/>
    </source>
</evidence>
<dbReference type="Pfam" id="PF00408">
    <property type="entry name" value="PGM_PMM_IV"/>
    <property type="match status" value="1"/>
</dbReference>
<dbReference type="NCBIfam" id="NF008139">
    <property type="entry name" value="PRK10887.1"/>
    <property type="match status" value="1"/>
</dbReference>
<evidence type="ECO:0000313" key="13">
    <source>
        <dbReference type="EMBL" id="NDU99810.1"/>
    </source>
</evidence>
<dbReference type="Gene3D" id="3.40.120.10">
    <property type="entry name" value="Alpha-D-Glucose-1,6-Bisphosphate, subunit A, domain 3"/>
    <property type="match status" value="3"/>
</dbReference>
<feature type="domain" description="Alpha-D-phosphohexomutase alpha/beta/alpha" evidence="10">
    <location>
        <begin position="3"/>
        <end position="137"/>
    </location>
</feature>
<dbReference type="SUPFAM" id="SSF55957">
    <property type="entry name" value="Phosphoglucomutase, C-terminal domain"/>
    <property type="match status" value="1"/>
</dbReference>
<dbReference type="GO" id="GO:0000287">
    <property type="term" value="F:magnesium ion binding"/>
    <property type="evidence" value="ECO:0007669"/>
    <property type="project" value="UniProtKB-UniRule"/>
</dbReference>
<feature type="active site" description="Phosphoserine intermediate" evidence="6">
    <location>
        <position position="103"/>
    </location>
</feature>
<protein>
    <recommendedName>
        <fullName evidence="6 8">Phosphoglucosamine mutase</fullName>
        <ecNumber evidence="6 8">5.4.2.10</ecNumber>
    </recommendedName>
</protein>